<feature type="region of interest" description="Disordered" evidence="1">
    <location>
        <begin position="286"/>
        <end position="307"/>
    </location>
</feature>
<organism evidence="3 4">
    <name type="scientific">Ceutorhynchus assimilis</name>
    <name type="common">cabbage seed weevil</name>
    <dbReference type="NCBI Taxonomy" id="467358"/>
    <lineage>
        <taxon>Eukaryota</taxon>
        <taxon>Metazoa</taxon>
        <taxon>Ecdysozoa</taxon>
        <taxon>Arthropoda</taxon>
        <taxon>Hexapoda</taxon>
        <taxon>Insecta</taxon>
        <taxon>Pterygota</taxon>
        <taxon>Neoptera</taxon>
        <taxon>Endopterygota</taxon>
        <taxon>Coleoptera</taxon>
        <taxon>Polyphaga</taxon>
        <taxon>Cucujiformia</taxon>
        <taxon>Curculionidae</taxon>
        <taxon>Ceutorhynchinae</taxon>
        <taxon>Ceutorhynchus</taxon>
    </lineage>
</organism>
<name>A0A9N9QP22_9CUCU</name>
<gene>
    <name evidence="3" type="ORF">CEUTPL_LOCUS7958</name>
</gene>
<dbReference type="OrthoDB" id="6769893at2759"/>
<evidence type="ECO:0000313" key="3">
    <source>
        <dbReference type="EMBL" id="CAG9767393.1"/>
    </source>
</evidence>
<dbReference type="EMBL" id="OU892280">
    <property type="protein sequence ID" value="CAG9767393.1"/>
    <property type="molecule type" value="Genomic_DNA"/>
</dbReference>
<dbReference type="Proteomes" id="UP001152799">
    <property type="component" value="Chromosome 4"/>
</dbReference>
<evidence type="ECO:0000256" key="2">
    <source>
        <dbReference type="SAM" id="Phobius"/>
    </source>
</evidence>
<feature type="transmembrane region" description="Helical" evidence="2">
    <location>
        <begin position="12"/>
        <end position="29"/>
    </location>
</feature>
<proteinExistence type="predicted"/>
<feature type="compositionally biased region" description="Basic residues" evidence="1">
    <location>
        <begin position="297"/>
        <end position="307"/>
    </location>
</feature>
<reference evidence="3" key="1">
    <citation type="submission" date="2022-01" db="EMBL/GenBank/DDBJ databases">
        <authorList>
            <person name="King R."/>
        </authorList>
    </citation>
    <scope>NUCLEOTIDE SEQUENCE</scope>
</reference>
<keyword evidence="2" id="KW-1133">Transmembrane helix</keyword>
<evidence type="ECO:0000256" key="1">
    <source>
        <dbReference type="SAM" id="MobiDB-lite"/>
    </source>
</evidence>
<sequence length="307" mass="33809">MPETYNDQHQLILSLLCIGGLIASAIFYAKLGTSNGYLDDINNITETPDNLTQNAGSNATNSTKVKLAIKPQPACPPQDKFLELSALCDEVLVAKFSCTPEDIMNPAKHKIPKFYYQQQSVKNNSSNETQNTIVNYIIAALLITSLGAALLEFYRAKISPTPSVDKRGSKTLLNRKCSLADLTVLKHHRKELVRRESILESQFEEGDSTQNHFQGSKPFPLLRRCSFPVSLPSDGASVQGGFAGSLARRKLSIAEGGRRLSIVNDGGSRKLSIVNDESILWRRGSLVGGEDSSPERKVHHSRLVHRH</sequence>
<dbReference type="AlphaFoldDB" id="A0A9N9QP22"/>
<protein>
    <submittedName>
        <fullName evidence="3">Uncharacterized protein</fullName>
    </submittedName>
</protein>
<keyword evidence="2" id="KW-0812">Transmembrane</keyword>
<feature type="transmembrane region" description="Helical" evidence="2">
    <location>
        <begin position="133"/>
        <end position="154"/>
    </location>
</feature>
<keyword evidence="2" id="KW-0472">Membrane</keyword>
<accession>A0A9N9QP22</accession>
<keyword evidence="4" id="KW-1185">Reference proteome</keyword>
<evidence type="ECO:0000313" key="4">
    <source>
        <dbReference type="Proteomes" id="UP001152799"/>
    </source>
</evidence>